<feature type="signal peptide" evidence="1">
    <location>
        <begin position="1"/>
        <end position="25"/>
    </location>
</feature>
<dbReference type="EMBL" id="JAACAK010000009">
    <property type="protein sequence ID" value="NIR73661.1"/>
    <property type="molecule type" value="Genomic_DNA"/>
</dbReference>
<evidence type="ECO:0000313" key="2">
    <source>
        <dbReference type="EMBL" id="NIR73661.1"/>
    </source>
</evidence>
<evidence type="ECO:0000313" key="3">
    <source>
        <dbReference type="Proteomes" id="UP000702544"/>
    </source>
</evidence>
<dbReference type="AlphaFoldDB" id="A0AAE4Z8Z3"/>
<comment type="caution">
    <text evidence="2">The sequence shown here is derived from an EMBL/GenBank/DDBJ whole genome shotgun (WGS) entry which is preliminary data.</text>
</comment>
<protein>
    <recommendedName>
        <fullName evidence="4">6-bladed beta-propeller</fullName>
    </recommendedName>
</protein>
<accession>A0AAE4Z8Z3</accession>
<reference evidence="2 3" key="1">
    <citation type="submission" date="2020-01" db="EMBL/GenBank/DDBJ databases">
        <title>Genomes assembled from Gulf of Kutch pelagic sediment metagenomes.</title>
        <authorList>
            <person name="Chandrashekar M."/>
            <person name="Mahajan M.S."/>
            <person name="Dave K.J."/>
            <person name="Vatsa P."/>
            <person name="Nathani N.M."/>
        </authorList>
    </citation>
    <scope>NUCLEOTIDE SEQUENCE [LARGE SCALE GENOMIC DNA]</scope>
    <source>
        <strain evidence="2">KS3-K002</strain>
    </source>
</reference>
<keyword evidence="1" id="KW-0732">Signal</keyword>
<evidence type="ECO:0008006" key="4">
    <source>
        <dbReference type="Google" id="ProtNLM"/>
    </source>
</evidence>
<name>A0AAE4Z8Z3_9BACT</name>
<organism evidence="2 3">
    <name type="scientific">Candidatus Kutchimonas denitrificans</name>
    <dbReference type="NCBI Taxonomy" id="3056748"/>
    <lineage>
        <taxon>Bacteria</taxon>
        <taxon>Pseudomonadati</taxon>
        <taxon>Gemmatimonadota</taxon>
        <taxon>Gemmatimonadia</taxon>
        <taxon>Candidatus Palauibacterales</taxon>
        <taxon>Candidatus Palauibacteraceae</taxon>
        <taxon>Candidatus Kutchimonas</taxon>
    </lineage>
</organism>
<gene>
    <name evidence="2" type="ORF">GWO12_00890</name>
</gene>
<feature type="chain" id="PRO_5042153169" description="6-bladed beta-propeller" evidence="1">
    <location>
        <begin position="26"/>
        <end position="358"/>
    </location>
</feature>
<dbReference type="Proteomes" id="UP000702544">
    <property type="component" value="Unassembled WGS sequence"/>
</dbReference>
<sequence>MSSQRRFRLAVPCAAVLLVMLPAFASGQDAPALLERRGDAATELLFGVKDAAVRLDAVAVLTEPAPAVHLFPAGQYEAWGDEGRGPAELSSPVDLDWVGADVMVLDINQHKLVTYGSDGAFKGSRSLGDAWAKRFYVVGGDTLLGTFVPMTRERAIQRIRHGERTTVVSYETSDRTVRLEAFGAPSLTVPLPFTPQPHWTVTSDGLIALWSPGRDGLDLLDRDGRTLTTIEGVGDALEVRPEDREHWFRHAIPSEFMGRPVFDPLRPVAREAVEFPEHFPPVLELAGDTRGGVWIRKSTQGSGELWVLLSRDGEEQGSLRFPAGRQVLAFGEDRIVALTVDDLEIEIIEVYAVPRWAR</sequence>
<evidence type="ECO:0000256" key="1">
    <source>
        <dbReference type="SAM" id="SignalP"/>
    </source>
</evidence>
<proteinExistence type="predicted"/>